<dbReference type="Pfam" id="PF00067">
    <property type="entry name" value="p450"/>
    <property type="match status" value="1"/>
</dbReference>
<comment type="cofactor">
    <cofactor evidence="1">
        <name>heme</name>
        <dbReference type="ChEBI" id="CHEBI:30413"/>
    </cofactor>
</comment>
<dbReference type="GO" id="GO:0006707">
    <property type="term" value="P:cholesterol catabolic process"/>
    <property type="evidence" value="ECO:0007669"/>
    <property type="project" value="TreeGrafter"/>
</dbReference>
<protein>
    <recommendedName>
        <fullName evidence="10">Cytochrome P450</fullName>
    </recommendedName>
</protein>
<dbReference type="SUPFAM" id="SSF48264">
    <property type="entry name" value="Cytochrome P450"/>
    <property type="match status" value="1"/>
</dbReference>
<evidence type="ECO:0000256" key="5">
    <source>
        <dbReference type="ARBA" id="ARBA00023002"/>
    </source>
</evidence>
<keyword evidence="4" id="KW-0479">Metal-binding</keyword>
<evidence type="ECO:0000256" key="7">
    <source>
        <dbReference type="ARBA" id="ARBA00023033"/>
    </source>
</evidence>
<evidence type="ECO:0000256" key="1">
    <source>
        <dbReference type="ARBA" id="ARBA00001971"/>
    </source>
</evidence>
<sequence>MLPDLQRLATGIVDEVANAGQCDVVELAGRMAGYTAAALLGIPREHGHRLHELFMITHSSPDVVGEEAFHSAFAEMAAMGFEALAAKRADPADDVLSAYAQMKVDGRPITDIEFFGNFILLADGSLDTSRNLISAGMKLLFDHPGVRRRLADDLDALLPGAIEEMLRLLSPVVYIRRLATEDTVLAGQRIAKGDRVVICYGSGNRDERVYDDPEEFDIDRKRGDHMAFGGGGPHFCVGSHVGRAEGMVMIRELLTRLPDIAQAGPETWAATSLTSGLASLPVRYTPQST</sequence>
<dbReference type="GO" id="GO:0005506">
    <property type="term" value="F:iron ion binding"/>
    <property type="evidence" value="ECO:0007669"/>
    <property type="project" value="InterPro"/>
</dbReference>
<dbReference type="GO" id="GO:0036199">
    <property type="term" value="F:cholest-4-en-3-one 26-monooxygenase activity"/>
    <property type="evidence" value="ECO:0007669"/>
    <property type="project" value="TreeGrafter"/>
</dbReference>
<accession>A0A7I7UMK6</accession>
<dbReference type="RefSeq" id="WP_235674779.1">
    <property type="nucleotide sequence ID" value="NZ_AP022599.1"/>
</dbReference>
<dbReference type="InterPro" id="IPR002397">
    <property type="entry name" value="Cyt_P450_B"/>
</dbReference>
<organism evidence="8 9">
    <name type="scientific">Mycolicibacterium pulveris</name>
    <name type="common">Mycobacterium pulveris</name>
    <dbReference type="NCBI Taxonomy" id="36813"/>
    <lineage>
        <taxon>Bacteria</taxon>
        <taxon>Bacillati</taxon>
        <taxon>Actinomycetota</taxon>
        <taxon>Actinomycetes</taxon>
        <taxon>Mycobacteriales</taxon>
        <taxon>Mycobacteriaceae</taxon>
        <taxon>Mycolicibacterium</taxon>
    </lineage>
</organism>
<keyword evidence="7" id="KW-0503">Monooxygenase</keyword>
<evidence type="ECO:0000256" key="4">
    <source>
        <dbReference type="ARBA" id="ARBA00022723"/>
    </source>
</evidence>
<evidence type="ECO:0000313" key="9">
    <source>
        <dbReference type="Proteomes" id="UP000467252"/>
    </source>
</evidence>
<keyword evidence="3" id="KW-0349">Heme</keyword>
<gene>
    <name evidence="8" type="ORF">MPUL_37760</name>
</gene>
<dbReference type="AlphaFoldDB" id="A0A7I7UMK6"/>
<dbReference type="EMBL" id="AP022599">
    <property type="protein sequence ID" value="BBY82618.1"/>
    <property type="molecule type" value="Genomic_DNA"/>
</dbReference>
<comment type="similarity">
    <text evidence="2">Belongs to the cytochrome P450 family.</text>
</comment>
<dbReference type="InterPro" id="IPR036396">
    <property type="entry name" value="Cyt_P450_sf"/>
</dbReference>
<dbReference type="Gene3D" id="1.10.630.10">
    <property type="entry name" value="Cytochrome P450"/>
    <property type="match status" value="1"/>
</dbReference>
<evidence type="ECO:0000313" key="8">
    <source>
        <dbReference type="EMBL" id="BBY82618.1"/>
    </source>
</evidence>
<evidence type="ECO:0000256" key="2">
    <source>
        <dbReference type="ARBA" id="ARBA00010617"/>
    </source>
</evidence>
<keyword evidence="5" id="KW-0560">Oxidoreductase</keyword>
<evidence type="ECO:0008006" key="10">
    <source>
        <dbReference type="Google" id="ProtNLM"/>
    </source>
</evidence>
<reference evidence="8 9" key="1">
    <citation type="journal article" date="2019" name="Emerg. Microbes Infect.">
        <title>Comprehensive subspecies identification of 175 nontuberculous mycobacteria species based on 7547 genomic profiles.</title>
        <authorList>
            <person name="Matsumoto Y."/>
            <person name="Kinjo T."/>
            <person name="Motooka D."/>
            <person name="Nabeya D."/>
            <person name="Jung N."/>
            <person name="Uechi K."/>
            <person name="Horii T."/>
            <person name="Iida T."/>
            <person name="Fujita J."/>
            <person name="Nakamura S."/>
        </authorList>
    </citation>
    <scope>NUCLEOTIDE SEQUENCE [LARGE SCALE GENOMIC DNA]</scope>
    <source>
        <strain evidence="8 9">JCM 6370</strain>
    </source>
</reference>
<evidence type="ECO:0000256" key="3">
    <source>
        <dbReference type="ARBA" id="ARBA00022617"/>
    </source>
</evidence>
<dbReference type="InterPro" id="IPR001128">
    <property type="entry name" value="Cyt_P450"/>
</dbReference>
<dbReference type="Proteomes" id="UP000467252">
    <property type="component" value="Chromosome"/>
</dbReference>
<dbReference type="PANTHER" id="PTHR46696">
    <property type="entry name" value="P450, PUTATIVE (EUROFUNG)-RELATED"/>
    <property type="match status" value="1"/>
</dbReference>
<keyword evidence="9" id="KW-1185">Reference proteome</keyword>
<evidence type="ECO:0000256" key="6">
    <source>
        <dbReference type="ARBA" id="ARBA00023004"/>
    </source>
</evidence>
<proteinExistence type="inferred from homology"/>
<dbReference type="GO" id="GO:0008395">
    <property type="term" value="F:steroid hydroxylase activity"/>
    <property type="evidence" value="ECO:0007669"/>
    <property type="project" value="TreeGrafter"/>
</dbReference>
<dbReference type="PANTHER" id="PTHR46696:SF4">
    <property type="entry name" value="BIOTIN BIOSYNTHESIS CYTOCHROME P450"/>
    <property type="match status" value="1"/>
</dbReference>
<dbReference type="GO" id="GO:0020037">
    <property type="term" value="F:heme binding"/>
    <property type="evidence" value="ECO:0007669"/>
    <property type="project" value="InterPro"/>
</dbReference>
<keyword evidence="6" id="KW-0408">Iron</keyword>
<name>A0A7I7UMK6_MYCPV</name>
<dbReference type="PRINTS" id="PR00359">
    <property type="entry name" value="BP450"/>
</dbReference>